<evidence type="ECO:0000313" key="2">
    <source>
        <dbReference type="Proteomes" id="UP000827092"/>
    </source>
</evidence>
<accession>A0AAV6TNI3</accession>
<dbReference type="Proteomes" id="UP000827092">
    <property type="component" value="Unassembled WGS sequence"/>
</dbReference>
<organism evidence="1 2">
    <name type="scientific">Oedothorax gibbosus</name>
    <dbReference type="NCBI Taxonomy" id="931172"/>
    <lineage>
        <taxon>Eukaryota</taxon>
        <taxon>Metazoa</taxon>
        <taxon>Ecdysozoa</taxon>
        <taxon>Arthropoda</taxon>
        <taxon>Chelicerata</taxon>
        <taxon>Arachnida</taxon>
        <taxon>Araneae</taxon>
        <taxon>Araneomorphae</taxon>
        <taxon>Entelegynae</taxon>
        <taxon>Araneoidea</taxon>
        <taxon>Linyphiidae</taxon>
        <taxon>Erigoninae</taxon>
        <taxon>Oedothorax</taxon>
    </lineage>
</organism>
<evidence type="ECO:0000313" key="1">
    <source>
        <dbReference type="EMBL" id="KAG8173347.1"/>
    </source>
</evidence>
<comment type="caution">
    <text evidence="1">The sequence shown here is derived from an EMBL/GenBank/DDBJ whole genome shotgun (WGS) entry which is preliminary data.</text>
</comment>
<keyword evidence="2" id="KW-1185">Reference proteome</keyword>
<gene>
    <name evidence="1" type="ORF">JTE90_012250</name>
</gene>
<dbReference type="AlphaFoldDB" id="A0AAV6TNI3"/>
<reference evidence="1 2" key="1">
    <citation type="journal article" date="2022" name="Nat. Ecol. Evol.">
        <title>A masculinizing supergene underlies an exaggerated male reproductive morph in a spider.</title>
        <authorList>
            <person name="Hendrickx F."/>
            <person name="De Corte Z."/>
            <person name="Sonet G."/>
            <person name="Van Belleghem S.M."/>
            <person name="Kostlbacher S."/>
            <person name="Vangestel C."/>
        </authorList>
    </citation>
    <scope>NUCLEOTIDE SEQUENCE [LARGE SCALE GENOMIC DNA]</scope>
    <source>
        <strain evidence="1">W744_W776</strain>
    </source>
</reference>
<dbReference type="EMBL" id="JAFNEN010001861">
    <property type="protein sequence ID" value="KAG8173347.1"/>
    <property type="molecule type" value="Genomic_DNA"/>
</dbReference>
<sequence>MVNLHPSREFWESSLEMPVDHWLLSFQNEEMRKNWLYSLSGRQLNVIFLHCFKGQQNEQLFKEHEFWKYDDISVQQKRKMLMNCSDSLFEYYLLSHFNHSKLESAVVEVAKSALSEELITQFLCKNNKHDKKSLIFVLFHSDPELIKCVYHFDKVQKKGFSSFALQNSPRQMKIPFKNFISKEVIHQLLQEYDAEKDDGFETQLQGFFYHQNRIYVFIRRASNKDLLFSSNRIIHGYRPDWIILDFALHGNQVNLCAKNFSESLKIANSIVSHYFERECLFINMQDQNCTLLVATFLKSSIEGTDPNICLFEVKFRSTQLKKDTYLVIVTNPVNSIARELQMLKLTIEQDNSLVESIRIVFQEKKVTLFFKRNQHYTTIYYSEHILNKNGREDFKSLMKETYGLTILPKASCCRYSEIS</sequence>
<name>A0AAV6TNI3_9ARAC</name>
<protein>
    <submittedName>
        <fullName evidence="1">Uncharacterized protein</fullName>
    </submittedName>
</protein>
<proteinExistence type="predicted"/>